<evidence type="ECO:0000313" key="4">
    <source>
        <dbReference type="Proteomes" id="UP000481858"/>
    </source>
</evidence>
<comment type="caution">
    <text evidence="3">The sequence shown here is derived from an EMBL/GenBank/DDBJ whole genome shotgun (WGS) entry which is preliminary data.</text>
</comment>
<dbReference type="PANTHER" id="PTHR48081:SF3">
    <property type="entry name" value="ALPHA_BETA HYDROLASE FOLD-3 DOMAIN-CONTAINING PROTEIN"/>
    <property type="match status" value="1"/>
</dbReference>
<feature type="domain" description="Alpha/beta hydrolase fold-3" evidence="2">
    <location>
        <begin position="38"/>
        <end position="130"/>
    </location>
</feature>
<evidence type="ECO:0000313" key="3">
    <source>
        <dbReference type="EMBL" id="KAF2963901.1"/>
    </source>
</evidence>
<gene>
    <name evidence="3" type="ORF">GQX73_g9663</name>
</gene>
<proteinExistence type="predicted"/>
<evidence type="ECO:0000256" key="1">
    <source>
        <dbReference type="ARBA" id="ARBA00022801"/>
    </source>
</evidence>
<protein>
    <recommendedName>
        <fullName evidence="2">Alpha/beta hydrolase fold-3 domain-containing protein</fullName>
    </recommendedName>
</protein>
<dbReference type="Gene3D" id="3.40.50.1820">
    <property type="entry name" value="alpha/beta hydrolase"/>
    <property type="match status" value="1"/>
</dbReference>
<dbReference type="InterPro" id="IPR050300">
    <property type="entry name" value="GDXG_lipolytic_enzyme"/>
</dbReference>
<dbReference type="Pfam" id="PF07859">
    <property type="entry name" value="Abhydrolase_3"/>
    <property type="match status" value="1"/>
</dbReference>
<evidence type="ECO:0000259" key="2">
    <source>
        <dbReference type="Pfam" id="PF07859"/>
    </source>
</evidence>
<keyword evidence="1" id="KW-0378">Hydrolase</keyword>
<keyword evidence="4" id="KW-1185">Reference proteome</keyword>
<dbReference type="SUPFAM" id="SSF53474">
    <property type="entry name" value="alpha/beta-Hydrolases"/>
    <property type="match status" value="1"/>
</dbReference>
<organism evidence="3 4">
    <name type="scientific">Xylaria multiplex</name>
    <dbReference type="NCBI Taxonomy" id="323545"/>
    <lineage>
        <taxon>Eukaryota</taxon>
        <taxon>Fungi</taxon>
        <taxon>Dikarya</taxon>
        <taxon>Ascomycota</taxon>
        <taxon>Pezizomycotina</taxon>
        <taxon>Sordariomycetes</taxon>
        <taxon>Xylariomycetidae</taxon>
        <taxon>Xylariales</taxon>
        <taxon>Xylariaceae</taxon>
        <taxon>Xylaria</taxon>
    </lineage>
</organism>
<dbReference type="OrthoDB" id="19653at2759"/>
<dbReference type="AlphaFoldDB" id="A0A7C8IHN8"/>
<accession>A0A7C8IHN8</accession>
<dbReference type="GO" id="GO:0016787">
    <property type="term" value="F:hydrolase activity"/>
    <property type="evidence" value="ECO:0007669"/>
    <property type="project" value="UniProtKB-KW"/>
</dbReference>
<dbReference type="EMBL" id="WUBL01000175">
    <property type="protein sequence ID" value="KAF2963901.1"/>
    <property type="molecule type" value="Genomic_DNA"/>
</dbReference>
<dbReference type="InterPro" id="IPR013094">
    <property type="entry name" value="AB_hydrolase_3"/>
</dbReference>
<dbReference type="InParanoid" id="A0A7C8IHN8"/>
<dbReference type="PANTHER" id="PTHR48081">
    <property type="entry name" value="AB HYDROLASE SUPERFAMILY PROTEIN C4A8.06C"/>
    <property type="match status" value="1"/>
</dbReference>
<dbReference type="Proteomes" id="UP000481858">
    <property type="component" value="Unassembled WGS sequence"/>
</dbReference>
<dbReference type="InterPro" id="IPR029058">
    <property type="entry name" value="AB_hydrolase_fold"/>
</dbReference>
<name>A0A7C8IHN8_9PEZI</name>
<sequence length="313" mass="34002">MERKEYTFKVVDGVSIAADVYYNISAGSTGGTKLPIALHFHGGSFVIGSKNMLEESQAKKLLDLGFIVVSSNYRLCPTTTVYDGPVTDSLDAYRWVQSDLAGLLKKDAGIEVDGTRVVVLGHSCGAALALLTGGLPNPPLAILDFYGMKYFQDSFYHEPLPVFSELPPFDKSLTDQVFKDIPPPTNGPSPIGMNGTPDFGNPRVAWMINALAQGTHMKAVIGDNNYDRVDPPFLFSTVASFPPTYIIHGTADKIVDSKFSIQAHAQLKERGFRTVLDLVEGVDHGFDAGARPGDANFDVIVKAFEFLKRHAQA</sequence>
<reference evidence="3 4" key="1">
    <citation type="submission" date="2019-12" db="EMBL/GenBank/DDBJ databases">
        <title>Draft genome sequence of the ascomycete Xylaria multiplex DSM 110363.</title>
        <authorList>
            <person name="Buettner E."/>
            <person name="Kellner H."/>
        </authorList>
    </citation>
    <scope>NUCLEOTIDE SEQUENCE [LARGE SCALE GENOMIC DNA]</scope>
    <source>
        <strain evidence="3 4">DSM 110363</strain>
    </source>
</reference>